<evidence type="ECO:0000256" key="2">
    <source>
        <dbReference type="ARBA" id="ARBA00008784"/>
    </source>
</evidence>
<dbReference type="InterPro" id="IPR000486">
    <property type="entry name" value="Xdiol_ring_cleave_dOase_1/2"/>
</dbReference>
<dbReference type="AlphaFoldDB" id="Q51749"/>
<evidence type="ECO:0000313" key="11">
    <source>
        <dbReference type="EMBL" id="BAA07080.1"/>
    </source>
</evidence>
<dbReference type="PROSITE" id="PS00082">
    <property type="entry name" value="EXTRADIOL_DIOXYGENAS"/>
    <property type="match status" value="1"/>
</dbReference>
<evidence type="ECO:0000256" key="8">
    <source>
        <dbReference type="ARBA" id="ARBA00023004"/>
    </source>
</evidence>
<feature type="domain" description="VOC" evidence="10">
    <location>
        <begin position="5"/>
        <end position="120"/>
    </location>
</feature>
<comment type="similarity">
    <text evidence="2 9">Belongs to the extradiol ring-cleavage dioxygenase family.</text>
</comment>
<dbReference type="InterPro" id="IPR029068">
    <property type="entry name" value="Glyas_Bleomycin-R_OHBP_Dase"/>
</dbReference>
<evidence type="ECO:0000256" key="7">
    <source>
        <dbReference type="ARBA" id="ARBA00023002"/>
    </source>
</evidence>
<keyword evidence="5 9" id="KW-0058">Aromatic hydrocarbons catabolism</keyword>
<evidence type="ECO:0000259" key="10">
    <source>
        <dbReference type="PROSITE" id="PS51819"/>
    </source>
</evidence>
<keyword evidence="8 9" id="KW-0408">Iron</keyword>
<sequence>MGIKSLGYMGFSVSDVPAWRSFLTEKVGLMEVVGSDENALYRMDSRSRRIAVERGEADDLAFAGYEVANPLALKLITERLREAGVQVRTGDTELAEKRGVDGTWSLMKIHLECPLEIYYGTTELFEQPFVSGTAVTGFLTGDRGAGHYFYTVPNIEEGLAFYTGMLGFQMSDVIDIAMGPDITVRGYFLHCNGRHHTMAIAEAPLPNRVHHFLQSPLTLDDVGHAYDRIDGLGDKSTDSNLRVPANSDIRSSRITATIGRHVNDHMISFYAETPSGFELEFGWGARDVDDRSWVMTRHKRTAMWGHKSMRNK</sequence>
<dbReference type="Pfam" id="PF00903">
    <property type="entry name" value="Glyoxalase"/>
    <property type="match status" value="1"/>
</dbReference>
<keyword evidence="4" id="KW-0677">Repeat</keyword>
<evidence type="ECO:0000256" key="1">
    <source>
        <dbReference type="ARBA" id="ARBA00001954"/>
    </source>
</evidence>
<feature type="domain" description="VOC" evidence="10">
    <location>
        <begin position="144"/>
        <end position="284"/>
    </location>
</feature>
<keyword evidence="6 9" id="KW-0223">Dioxygenase</keyword>
<dbReference type="InterPro" id="IPR037523">
    <property type="entry name" value="VOC_core"/>
</dbReference>
<dbReference type="CDD" id="cd07237">
    <property type="entry name" value="BphC1-RGP6_C_like"/>
    <property type="match status" value="1"/>
</dbReference>
<protein>
    <submittedName>
        <fullName evidence="11">3-isopropylcatechol dioxygenase</fullName>
    </submittedName>
</protein>
<organism evidence="11">
    <name type="scientific">Pseudomonas fluorescens</name>
    <dbReference type="NCBI Taxonomy" id="294"/>
    <lineage>
        <taxon>Bacteria</taxon>
        <taxon>Pseudomonadati</taxon>
        <taxon>Pseudomonadota</taxon>
        <taxon>Gammaproteobacteria</taxon>
        <taxon>Pseudomonadales</taxon>
        <taxon>Pseudomonadaceae</taxon>
        <taxon>Pseudomonas</taxon>
    </lineage>
</organism>
<comment type="cofactor">
    <cofactor evidence="1 9">
        <name>Fe(2+)</name>
        <dbReference type="ChEBI" id="CHEBI:29033"/>
    </cofactor>
</comment>
<dbReference type="GO" id="GO:0051213">
    <property type="term" value="F:dioxygenase activity"/>
    <property type="evidence" value="ECO:0007669"/>
    <property type="project" value="UniProtKB-KW"/>
</dbReference>
<reference evidence="11" key="1">
    <citation type="journal article" date="1996" name="J. Ferment. Bioeng.">
        <title>Cloning, nucleotide sequence, and characterization of the genes encoding enzymes involved in the degradation of cumene to 2-Hydroxy-6-oxo-7-methylocta-2,4-dienoic acid in Pseudomonas fluorescens IP01.</title>
        <authorList>
            <person name="Aoki H."/>
            <person name="Kimura T."/>
            <person name="Habe H."/>
            <person name="Yamane H."/>
            <person name="Kodama T."/>
            <person name="Omori T."/>
        </authorList>
    </citation>
    <scope>NUCLEOTIDE SEQUENCE</scope>
    <source>
        <strain evidence="11">IP01</strain>
    </source>
</reference>
<proteinExistence type="inferred from homology"/>
<dbReference type="SUPFAM" id="SSF54593">
    <property type="entry name" value="Glyoxalase/Bleomycin resistance protein/Dihydroxybiphenyl dioxygenase"/>
    <property type="match status" value="2"/>
</dbReference>
<dbReference type="EMBL" id="D37828">
    <property type="protein sequence ID" value="BAA07080.1"/>
    <property type="molecule type" value="Genomic_DNA"/>
</dbReference>
<keyword evidence="3" id="KW-0479">Metal-binding</keyword>
<dbReference type="Pfam" id="PF22632">
    <property type="entry name" value="BphC_D1"/>
    <property type="match status" value="1"/>
</dbReference>
<keyword evidence="7 9" id="KW-0560">Oxidoreductase</keyword>
<evidence type="ECO:0000256" key="4">
    <source>
        <dbReference type="ARBA" id="ARBA00022737"/>
    </source>
</evidence>
<evidence type="ECO:0000256" key="6">
    <source>
        <dbReference type="ARBA" id="ARBA00022964"/>
    </source>
</evidence>
<evidence type="ECO:0000256" key="5">
    <source>
        <dbReference type="ARBA" id="ARBA00022797"/>
    </source>
</evidence>
<dbReference type="CDD" id="cd07252">
    <property type="entry name" value="BphC1-RGP6_N_like"/>
    <property type="match status" value="1"/>
</dbReference>
<reference evidence="11" key="2">
    <citation type="journal article" date="1996" name="J. Ferment. Bioeng.">
        <title>Cloning and nucleotide sequence of the genes involved in the meta-cleavage pathway of cumene degradation in Pseudomonas fluorescens IP01.</title>
        <authorList>
            <person name="Habe H."/>
            <person name="Kimura T."/>
            <person name="Nojiri H."/>
            <person name="Yamane H."/>
            <person name="Omori T."/>
        </authorList>
    </citation>
    <scope>NUCLEOTIDE SEQUENCE</scope>
    <source>
        <strain evidence="11">IP01</strain>
    </source>
</reference>
<dbReference type="GO" id="GO:0008198">
    <property type="term" value="F:ferrous iron binding"/>
    <property type="evidence" value="ECO:0007669"/>
    <property type="project" value="InterPro"/>
</dbReference>
<accession>Q51749</accession>
<gene>
    <name evidence="11" type="primary">cumC</name>
</gene>
<dbReference type="InterPro" id="IPR004360">
    <property type="entry name" value="Glyas_Fos-R_dOase_dom"/>
</dbReference>
<evidence type="ECO:0000256" key="3">
    <source>
        <dbReference type="ARBA" id="ARBA00022723"/>
    </source>
</evidence>
<dbReference type="PROSITE" id="PS51819">
    <property type="entry name" value="VOC"/>
    <property type="match status" value="2"/>
</dbReference>
<evidence type="ECO:0000256" key="9">
    <source>
        <dbReference type="RuleBase" id="RU000683"/>
    </source>
</evidence>
<dbReference type="Gene3D" id="3.10.180.10">
    <property type="entry name" value="2,3-Dihydroxybiphenyl 1,2-Dioxygenase, domain 1"/>
    <property type="match status" value="2"/>
</dbReference>
<name>Q51749_PSEFL</name>